<evidence type="ECO:0000256" key="1">
    <source>
        <dbReference type="ARBA" id="ARBA00022505"/>
    </source>
</evidence>
<comment type="caution">
    <text evidence="5">The sequence shown here is derived from an EMBL/GenBank/DDBJ whole genome shotgun (WGS) entry which is preliminary data.</text>
</comment>
<keyword evidence="6" id="KW-1185">Reference proteome</keyword>
<name>A0ABP6T4C7_9ACTN</name>
<feature type="region of interest" description="Disordered" evidence="3">
    <location>
        <begin position="1"/>
        <end position="43"/>
    </location>
</feature>
<organism evidence="5 6">
    <name type="scientific">Cryptosporangium minutisporangium</name>
    <dbReference type="NCBI Taxonomy" id="113569"/>
    <lineage>
        <taxon>Bacteria</taxon>
        <taxon>Bacillati</taxon>
        <taxon>Actinomycetota</taxon>
        <taxon>Actinomycetes</taxon>
        <taxon>Cryptosporangiales</taxon>
        <taxon>Cryptosporangiaceae</taxon>
        <taxon>Cryptosporangium</taxon>
    </lineage>
</organism>
<evidence type="ECO:0000259" key="4">
    <source>
        <dbReference type="PROSITE" id="PS51866"/>
    </source>
</evidence>
<dbReference type="InterPro" id="IPR005116">
    <property type="entry name" value="Transp-assoc_OB_typ1"/>
</dbReference>
<evidence type="ECO:0000256" key="3">
    <source>
        <dbReference type="SAM" id="MobiDB-lite"/>
    </source>
</evidence>
<dbReference type="InterPro" id="IPR008995">
    <property type="entry name" value="Mo/tungstate-bd_C_term_dom"/>
</dbReference>
<feature type="domain" description="Mop" evidence="4">
    <location>
        <begin position="73"/>
        <end position="138"/>
    </location>
</feature>
<dbReference type="EMBL" id="BAAAYN010000035">
    <property type="protein sequence ID" value="GAA3391861.1"/>
    <property type="molecule type" value="Genomic_DNA"/>
</dbReference>
<evidence type="ECO:0000256" key="2">
    <source>
        <dbReference type="PROSITE-ProRule" id="PRU01213"/>
    </source>
</evidence>
<protein>
    <recommendedName>
        <fullName evidence="4">Mop domain-containing protein</fullName>
    </recommendedName>
</protein>
<dbReference type="Pfam" id="PF03459">
    <property type="entry name" value="TOBE"/>
    <property type="match status" value="1"/>
</dbReference>
<sequence length="143" mass="15247">MLTWLGADLPHQRSRRAARRQRRHGPTLGRRRQASHGAGPGSRLAIDGRDLAAFATDIAASDRPAGLGAPIVAESARNRFTGIVTRVVRDGVMAQVEIQAGPHRVVSLMSRESADELGLEPGVLAVAAVKSTNVVVEVPRHPD</sequence>
<keyword evidence="1 2" id="KW-0500">Molybdenum</keyword>
<accession>A0ABP6T4C7</accession>
<feature type="compositionally biased region" description="Basic residues" evidence="3">
    <location>
        <begin position="12"/>
        <end position="34"/>
    </location>
</feature>
<reference evidence="6" key="1">
    <citation type="journal article" date="2019" name="Int. J. Syst. Evol. Microbiol.">
        <title>The Global Catalogue of Microorganisms (GCM) 10K type strain sequencing project: providing services to taxonomists for standard genome sequencing and annotation.</title>
        <authorList>
            <consortium name="The Broad Institute Genomics Platform"/>
            <consortium name="The Broad Institute Genome Sequencing Center for Infectious Disease"/>
            <person name="Wu L."/>
            <person name="Ma J."/>
        </authorList>
    </citation>
    <scope>NUCLEOTIDE SEQUENCE [LARGE SCALE GENOMIC DNA]</scope>
    <source>
        <strain evidence="6">JCM 9458</strain>
    </source>
</reference>
<gene>
    <name evidence="5" type="ORF">GCM10020369_51340</name>
</gene>
<dbReference type="SUPFAM" id="SSF50331">
    <property type="entry name" value="MOP-like"/>
    <property type="match status" value="1"/>
</dbReference>
<proteinExistence type="predicted"/>
<dbReference type="PROSITE" id="PS51866">
    <property type="entry name" value="MOP"/>
    <property type="match status" value="1"/>
</dbReference>
<evidence type="ECO:0000313" key="6">
    <source>
        <dbReference type="Proteomes" id="UP001501676"/>
    </source>
</evidence>
<dbReference type="InterPro" id="IPR004606">
    <property type="entry name" value="Mop_domain"/>
</dbReference>
<dbReference type="Gene3D" id="2.40.50.100">
    <property type="match status" value="1"/>
</dbReference>
<dbReference type="Proteomes" id="UP001501676">
    <property type="component" value="Unassembled WGS sequence"/>
</dbReference>
<evidence type="ECO:0000313" key="5">
    <source>
        <dbReference type="EMBL" id="GAA3391861.1"/>
    </source>
</evidence>